<dbReference type="EMBL" id="CP034345">
    <property type="protein sequence ID" value="QGX93944.1"/>
    <property type="molecule type" value="Genomic_DNA"/>
</dbReference>
<dbReference type="Pfam" id="PF08241">
    <property type="entry name" value="Methyltransf_11"/>
    <property type="match status" value="1"/>
</dbReference>
<dbReference type="SUPFAM" id="SSF53335">
    <property type="entry name" value="S-adenosyl-L-methionine-dependent methyltransferases"/>
    <property type="match status" value="1"/>
</dbReference>
<keyword evidence="2" id="KW-0808">Transferase</keyword>
<feature type="domain" description="Methyltransferase type 11" evidence="1">
    <location>
        <begin position="38"/>
        <end position="125"/>
    </location>
</feature>
<name>A0A6B9F6G5_9EURY</name>
<proteinExistence type="predicted"/>
<dbReference type="GO" id="GO:0032259">
    <property type="term" value="P:methylation"/>
    <property type="evidence" value="ECO:0007669"/>
    <property type="project" value="UniProtKB-KW"/>
</dbReference>
<dbReference type="Gene3D" id="3.40.50.150">
    <property type="entry name" value="Vaccinia Virus protein VP39"/>
    <property type="match status" value="1"/>
</dbReference>
<dbReference type="PANTHER" id="PTHR43591">
    <property type="entry name" value="METHYLTRANSFERASE"/>
    <property type="match status" value="1"/>
</dbReference>
<reference evidence="2 3" key="1">
    <citation type="submission" date="2018-12" db="EMBL/GenBank/DDBJ databases">
        <title>Complete genome sequence of Haloplanus rallus MBLA0036.</title>
        <authorList>
            <person name="Nam Y.-d."/>
            <person name="Kang J."/>
            <person name="Chung W.-H."/>
            <person name="Park Y.S."/>
        </authorList>
    </citation>
    <scope>NUCLEOTIDE SEQUENCE [LARGE SCALE GENOMIC DNA]</scope>
    <source>
        <strain evidence="2 3">MBLA0036</strain>
    </source>
</reference>
<dbReference type="OrthoDB" id="11691at2157"/>
<dbReference type="InterPro" id="IPR013216">
    <property type="entry name" value="Methyltransf_11"/>
</dbReference>
<dbReference type="KEGG" id="hra:EI982_03695"/>
<dbReference type="AlphaFoldDB" id="A0A6B9F6G5"/>
<evidence type="ECO:0000313" key="2">
    <source>
        <dbReference type="EMBL" id="QGX93944.1"/>
    </source>
</evidence>
<dbReference type="GO" id="GO:0008757">
    <property type="term" value="F:S-adenosylmethionine-dependent methyltransferase activity"/>
    <property type="evidence" value="ECO:0007669"/>
    <property type="project" value="InterPro"/>
</dbReference>
<evidence type="ECO:0000313" key="3">
    <source>
        <dbReference type="Proteomes" id="UP000428325"/>
    </source>
</evidence>
<gene>
    <name evidence="2" type="ORF">EI982_03695</name>
</gene>
<sequence length="204" mass="22282">MSDVESFVRFCESEFGSAVMDREAAYIEQYVAPDDQILDVGCGIGSLEERFTDYDIVGIDISEAMVRTARQRTPAPFLVGDARTLPVQTDAVDAVVFVATLEFISEVDVVLQEATRVLRPGGRIVALILNTRSEYVQSNLQRDGSYFQQMVHRDSEALADRVLDTVDGTQEYFLGIADETVVESSDPTTAAVTAVVGTPIGDSK</sequence>
<protein>
    <submittedName>
        <fullName evidence="2">Class I SAM-dependent methyltransferase</fullName>
    </submittedName>
</protein>
<organism evidence="2 3">
    <name type="scientific">Haloplanus rallus</name>
    <dbReference type="NCBI Taxonomy" id="1816183"/>
    <lineage>
        <taxon>Archaea</taxon>
        <taxon>Methanobacteriati</taxon>
        <taxon>Methanobacteriota</taxon>
        <taxon>Stenosarchaea group</taxon>
        <taxon>Halobacteria</taxon>
        <taxon>Halobacteriales</taxon>
        <taxon>Haloferacaceae</taxon>
        <taxon>Haloplanus</taxon>
    </lineage>
</organism>
<keyword evidence="2" id="KW-0489">Methyltransferase</keyword>
<dbReference type="Proteomes" id="UP000428325">
    <property type="component" value="Chromosome"/>
</dbReference>
<accession>A0A6B9F6G5</accession>
<evidence type="ECO:0000259" key="1">
    <source>
        <dbReference type="Pfam" id="PF08241"/>
    </source>
</evidence>
<dbReference type="RefSeq" id="WP_157688181.1">
    <property type="nucleotide sequence ID" value="NZ_CP034345.1"/>
</dbReference>
<dbReference type="CDD" id="cd02440">
    <property type="entry name" value="AdoMet_MTases"/>
    <property type="match status" value="1"/>
</dbReference>
<keyword evidence="3" id="KW-1185">Reference proteome</keyword>
<dbReference type="InterPro" id="IPR029063">
    <property type="entry name" value="SAM-dependent_MTases_sf"/>
</dbReference>
<dbReference type="GeneID" id="43368606"/>